<keyword evidence="2" id="KW-1133">Transmembrane helix</keyword>
<gene>
    <name evidence="3" type="ORF">J2S74_002323</name>
</gene>
<evidence type="ECO:0000256" key="2">
    <source>
        <dbReference type="SAM" id="Phobius"/>
    </source>
</evidence>
<protein>
    <submittedName>
        <fullName evidence="3">Membrane protein</fullName>
    </submittedName>
</protein>
<evidence type="ECO:0000313" key="4">
    <source>
        <dbReference type="Proteomes" id="UP001230005"/>
    </source>
</evidence>
<proteinExistence type="predicted"/>
<name>A0ABT9ZUL3_9BACI</name>
<organism evidence="3 4">
    <name type="scientific">Evansella vedderi</name>
    <dbReference type="NCBI Taxonomy" id="38282"/>
    <lineage>
        <taxon>Bacteria</taxon>
        <taxon>Bacillati</taxon>
        <taxon>Bacillota</taxon>
        <taxon>Bacilli</taxon>
        <taxon>Bacillales</taxon>
        <taxon>Bacillaceae</taxon>
        <taxon>Evansella</taxon>
    </lineage>
</organism>
<keyword evidence="4" id="KW-1185">Reference proteome</keyword>
<accession>A0ABT9ZUL3</accession>
<keyword evidence="1" id="KW-0175">Coiled coil</keyword>
<evidence type="ECO:0000313" key="3">
    <source>
        <dbReference type="EMBL" id="MDQ0254941.1"/>
    </source>
</evidence>
<dbReference type="Proteomes" id="UP001230005">
    <property type="component" value="Unassembled WGS sequence"/>
</dbReference>
<feature type="transmembrane region" description="Helical" evidence="2">
    <location>
        <begin position="71"/>
        <end position="97"/>
    </location>
</feature>
<sequence>MSEVKKVWNPFKKAYWTKENLGIDKASLDKVKAEMKQAKEESASTQAKANDAGKKISGIGWKLTLMLTIPLILTVFFGVVGMVIGAIIFLLTLFSLFKK</sequence>
<comment type="caution">
    <text evidence="3">The sequence shown here is derived from an EMBL/GenBank/DDBJ whole genome shotgun (WGS) entry which is preliminary data.</text>
</comment>
<keyword evidence="2" id="KW-0812">Transmembrane</keyword>
<dbReference type="EMBL" id="JAUSUG010000008">
    <property type="protein sequence ID" value="MDQ0254941.1"/>
    <property type="molecule type" value="Genomic_DNA"/>
</dbReference>
<dbReference type="RefSeq" id="WP_307325610.1">
    <property type="nucleotide sequence ID" value="NZ_JAUSUG010000008.1"/>
</dbReference>
<evidence type="ECO:0000256" key="1">
    <source>
        <dbReference type="SAM" id="Coils"/>
    </source>
</evidence>
<feature type="coiled-coil region" evidence="1">
    <location>
        <begin position="21"/>
        <end position="55"/>
    </location>
</feature>
<keyword evidence="2" id="KW-0472">Membrane</keyword>
<reference evidence="3 4" key="1">
    <citation type="submission" date="2023-07" db="EMBL/GenBank/DDBJ databases">
        <title>Genomic Encyclopedia of Type Strains, Phase IV (KMG-IV): sequencing the most valuable type-strain genomes for metagenomic binning, comparative biology and taxonomic classification.</title>
        <authorList>
            <person name="Goeker M."/>
        </authorList>
    </citation>
    <scope>NUCLEOTIDE SEQUENCE [LARGE SCALE GENOMIC DNA]</scope>
    <source>
        <strain evidence="3 4">DSM 9768</strain>
    </source>
</reference>